<dbReference type="OrthoDB" id="6105938at2759"/>
<dbReference type="GO" id="GO:0043161">
    <property type="term" value="P:proteasome-mediated ubiquitin-dependent protein catabolic process"/>
    <property type="evidence" value="ECO:0007669"/>
    <property type="project" value="TreeGrafter"/>
</dbReference>
<dbReference type="InterPro" id="IPR000315">
    <property type="entry name" value="Znf_B-box"/>
</dbReference>
<dbReference type="AlphaFoldDB" id="A0A3M6V1Q0"/>
<dbReference type="GO" id="GO:0008270">
    <property type="term" value="F:zinc ion binding"/>
    <property type="evidence" value="ECO:0007669"/>
    <property type="project" value="UniProtKB-KW"/>
</dbReference>
<name>A0A3M6V1Q0_POCDA</name>
<dbReference type="PROSITE" id="PS51125">
    <property type="entry name" value="NHL"/>
    <property type="match status" value="1"/>
</dbReference>
<dbReference type="Gene3D" id="2.60.40.10">
    <property type="entry name" value="Immunoglobulins"/>
    <property type="match status" value="1"/>
</dbReference>
<gene>
    <name evidence="11" type="ORF">pdam_00022557</name>
</gene>
<keyword evidence="1" id="KW-0479">Metal-binding</keyword>
<dbReference type="SUPFAM" id="SSF57845">
    <property type="entry name" value="B-box zinc-binding domain"/>
    <property type="match status" value="1"/>
</dbReference>
<feature type="coiled-coil region" evidence="8">
    <location>
        <begin position="200"/>
        <end position="227"/>
    </location>
</feature>
<dbReference type="InterPro" id="IPR041249">
    <property type="entry name" value="HEPN_DZIP3"/>
</dbReference>
<dbReference type="SMART" id="SM00336">
    <property type="entry name" value="BBOX"/>
    <property type="match status" value="1"/>
</dbReference>
<feature type="chain" id="PRO_5018099529" description="B box-type domain-containing protein" evidence="9">
    <location>
        <begin position="21"/>
        <end position="985"/>
    </location>
</feature>
<feature type="repeat" description="NHL" evidence="7">
    <location>
        <begin position="565"/>
        <end position="605"/>
    </location>
</feature>
<comment type="caution">
    <text evidence="11">The sequence shown here is derived from an EMBL/GenBank/DDBJ whole genome shotgun (WGS) entry which is preliminary data.</text>
</comment>
<dbReference type="Pfam" id="PF18738">
    <property type="entry name" value="HEPN_DZIP3"/>
    <property type="match status" value="1"/>
</dbReference>
<dbReference type="CDD" id="cd19756">
    <property type="entry name" value="Bbox2"/>
    <property type="match status" value="1"/>
</dbReference>
<dbReference type="InterPro" id="IPR014756">
    <property type="entry name" value="Ig_E-set"/>
</dbReference>
<keyword evidence="12" id="KW-1185">Reference proteome</keyword>
<dbReference type="PANTHER" id="PTHR24104:SF57">
    <property type="entry name" value="BEE-MILK PROTEIN"/>
    <property type="match status" value="1"/>
</dbReference>
<feature type="repeat" description="Filamin" evidence="6">
    <location>
        <begin position="453"/>
        <end position="553"/>
    </location>
</feature>
<dbReference type="SUPFAM" id="SSF81296">
    <property type="entry name" value="E set domains"/>
    <property type="match status" value="1"/>
</dbReference>
<dbReference type="InterPro" id="IPR001258">
    <property type="entry name" value="NHL_repeat"/>
</dbReference>
<keyword evidence="8" id="KW-0175">Coiled coil</keyword>
<evidence type="ECO:0000256" key="2">
    <source>
        <dbReference type="ARBA" id="ARBA00022737"/>
    </source>
</evidence>
<evidence type="ECO:0000256" key="8">
    <source>
        <dbReference type="SAM" id="Coils"/>
    </source>
</evidence>
<evidence type="ECO:0000256" key="9">
    <source>
        <dbReference type="SAM" id="SignalP"/>
    </source>
</evidence>
<dbReference type="Gene3D" id="3.30.160.60">
    <property type="entry name" value="Classic Zinc Finger"/>
    <property type="match status" value="1"/>
</dbReference>
<evidence type="ECO:0000256" key="5">
    <source>
        <dbReference type="PROSITE-ProRule" id="PRU00024"/>
    </source>
</evidence>
<dbReference type="InterPro" id="IPR011042">
    <property type="entry name" value="6-blade_b-propeller_TolB-like"/>
</dbReference>
<dbReference type="InterPro" id="IPR017868">
    <property type="entry name" value="Filamin/ABP280_repeat-like"/>
</dbReference>
<dbReference type="SUPFAM" id="SSF101898">
    <property type="entry name" value="NHL repeat"/>
    <property type="match status" value="1"/>
</dbReference>
<evidence type="ECO:0000256" key="4">
    <source>
        <dbReference type="ARBA" id="ARBA00022833"/>
    </source>
</evidence>
<dbReference type="Pfam" id="PF00643">
    <property type="entry name" value="zf-B_box"/>
    <property type="match status" value="1"/>
</dbReference>
<protein>
    <recommendedName>
        <fullName evidence="10">B box-type domain-containing protein</fullName>
    </recommendedName>
</protein>
<dbReference type="GO" id="GO:0000209">
    <property type="term" value="P:protein polyubiquitination"/>
    <property type="evidence" value="ECO:0007669"/>
    <property type="project" value="TreeGrafter"/>
</dbReference>
<evidence type="ECO:0000313" key="11">
    <source>
        <dbReference type="EMBL" id="RMX59873.1"/>
    </source>
</evidence>
<dbReference type="Proteomes" id="UP000275408">
    <property type="component" value="Unassembled WGS sequence"/>
</dbReference>
<evidence type="ECO:0000256" key="3">
    <source>
        <dbReference type="ARBA" id="ARBA00022771"/>
    </source>
</evidence>
<evidence type="ECO:0000256" key="7">
    <source>
        <dbReference type="PROSITE-ProRule" id="PRU00504"/>
    </source>
</evidence>
<dbReference type="PANTHER" id="PTHR24104">
    <property type="entry name" value="E3 UBIQUITIN-PROTEIN LIGASE NHLRC1-RELATED"/>
    <property type="match status" value="1"/>
</dbReference>
<dbReference type="EMBL" id="RCHS01000255">
    <property type="protein sequence ID" value="RMX59873.1"/>
    <property type="molecule type" value="Genomic_DNA"/>
</dbReference>
<organism evidence="11 12">
    <name type="scientific">Pocillopora damicornis</name>
    <name type="common">Cauliflower coral</name>
    <name type="synonym">Millepora damicornis</name>
    <dbReference type="NCBI Taxonomy" id="46731"/>
    <lineage>
        <taxon>Eukaryota</taxon>
        <taxon>Metazoa</taxon>
        <taxon>Cnidaria</taxon>
        <taxon>Anthozoa</taxon>
        <taxon>Hexacorallia</taxon>
        <taxon>Scleractinia</taxon>
        <taxon>Astrocoeniina</taxon>
        <taxon>Pocilloporidae</taxon>
        <taxon>Pocillopora</taxon>
    </lineage>
</organism>
<keyword evidence="3 5" id="KW-0863">Zinc-finger</keyword>
<dbReference type="InterPro" id="IPR001298">
    <property type="entry name" value="Filamin/ABP280_rpt"/>
</dbReference>
<evidence type="ECO:0000259" key="10">
    <source>
        <dbReference type="PROSITE" id="PS50119"/>
    </source>
</evidence>
<dbReference type="SMART" id="SM00557">
    <property type="entry name" value="IG_FLMN"/>
    <property type="match status" value="1"/>
</dbReference>
<dbReference type="PROSITE" id="PS50119">
    <property type="entry name" value="ZF_BBOX"/>
    <property type="match status" value="1"/>
</dbReference>
<dbReference type="Pfam" id="PF00630">
    <property type="entry name" value="Filamin"/>
    <property type="match status" value="1"/>
</dbReference>
<evidence type="ECO:0000256" key="6">
    <source>
        <dbReference type="PROSITE-ProRule" id="PRU00087"/>
    </source>
</evidence>
<dbReference type="GO" id="GO:0061630">
    <property type="term" value="F:ubiquitin protein ligase activity"/>
    <property type="evidence" value="ECO:0007669"/>
    <property type="project" value="TreeGrafter"/>
</dbReference>
<dbReference type="InterPro" id="IPR013783">
    <property type="entry name" value="Ig-like_fold"/>
</dbReference>
<accession>A0A3M6V1Q0</accession>
<feature type="signal peptide" evidence="9">
    <location>
        <begin position="1"/>
        <end position="20"/>
    </location>
</feature>
<dbReference type="InterPro" id="IPR050952">
    <property type="entry name" value="TRIM-NHL_E3_ligases"/>
</dbReference>
<feature type="domain" description="B box-type" evidence="10">
    <location>
        <begin position="244"/>
        <end position="285"/>
    </location>
</feature>
<keyword evidence="9" id="KW-0732">Signal</keyword>
<proteinExistence type="predicted"/>
<reference evidence="11 12" key="1">
    <citation type="journal article" date="2018" name="Sci. Rep.">
        <title>Comparative analysis of the Pocillopora damicornis genome highlights role of immune system in coral evolution.</title>
        <authorList>
            <person name="Cunning R."/>
            <person name="Bay R.A."/>
            <person name="Gillette P."/>
            <person name="Baker A.C."/>
            <person name="Traylor-Knowles N."/>
        </authorList>
    </citation>
    <scope>NUCLEOTIDE SEQUENCE [LARGE SCALE GENOMIC DNA]</scope>
    <source>
        <strain evidence="11">RSMAS</strain>
        <tissue evidence="11">Whole animal</tissue>
    </source>
</reference>
<evidence type="ECO:0000256" key="1">
    <source>
        <dbReference type="ARBA" id="ARBA00022723"/>
    </source>
</evidence>
<dbReference type="PROSITE" id="PS50194">
    <property type="entry name" value="FILAMIN_REPEAT"/>
    <property type="match status" value="1"/>
</dbReference>
<evidence type="ECO:0000313" key="12">
    <source>
        <dbReference type="Proteomes" id="UP000275408"/>
    </source>
</evidence>
<keyword evidence="2" id="KW-0677">Repeat</keyword>
<keyword evidence="4" id="KW-0862">Zinc</keyword>
<sequence>MSLLLLQKLLMASAAPTASSTKETTNYARLCRLLVGLGSQALRETFDAIHAPGNLHTILGTNKPTLQSLRAKKIINPIQWGKLFPAIPTSVSSRDFDTTLLVVLLRNLCGLTAPLTGWDALPAIADLSKEADIARVKHFRNTVYGHAEKASVDDVKFNDYWRDIRDTLVRLGGVTYEAAIDDLRNECMDPEVGDHFMELLSQWKKDENNIKDQLDEIKKRLDVLTASKETTDQGETSTSGEALSRRAMCKYHESEEVEHYCLKCKVCICQNCQQVRHRRHSRVKIQQAADERKAPMARILYDAKAEIVVVESKINKQIELRTKSKARMTAAVNKVNETVEELVQVLRDQEKLMKEKLTQIYHSQEKDHEAQLEKFQMFAREMKRSVERGEGIFQRNVALEILEEEHSIFSPCKELLDQCQKLELYKPEDVNYVVNKENVSALRQLFQLPLGEVIEHDHSQSKTEGEGLKEAEQGLGTNFTITTRDLEGKQFYSELEEVTVTIKSPDGEEETQVEDCKDGTYKVYYIPKSVGQHDVRIEVNGWPLTGSPWKVNVKPHKYQVVNSHGTRGQGEGEFDFPWNIAKNDNTGDIAVADFRNKRVHLFDAEWKYLRTIGGVTGSQTGAAVKMGRPWSVAFSRNGDMILIHGDKNSRKMSVLTNGGQFIEQFSEHVIDPRSVFIKTDGESHVIVCDSADHKIKVLSPDGAELLQSFGAPDCDACPSCVVYHHETYFVSYMMANCVTVFNREGIPLFHIGSQGEVQYPSGLAVDAFDNLIICGDNKLHMFTLDGKFLASFDQEIQRPWAMTVCKNGDLLVTDLTKHNVLVFRRRPPQLALSSRDARRALRIEPEVWGRSYQSVVEWEKPELHPVLFSYNIDARIRTGRPNCEVKFIGTKILKEMKVIQELATLYSALLLLTGESGELNFRERVIKYKAEGRVHKLKWVYDGVAWDIQSGISVKAKHYKSKHGAIEHAVKELIDKLASHGIITK</sequence>
<dbReference type="Gene3D" id="2.120.10.30">
    <property type="entry name" value="TolB, C-terminal domain"/>
    <property type="match status" value="1"/>
</dbReference>